<evidence type="ECO:0000256" key="1">
    <source>
        <dbReference type="SAM" id="Phobius"/>
    </source>
</evidence>
<reference evidence="2 3" key="1">
    <citation type="journal article" date="2009" name="Stand. Genomic Sci.">
        <title>Complete genome sequence of Halomicrobium mukohataei type strain (arg-2).</title>
        <authorList>
            <person name="Tindall B.J."/>
            <person name="Schneider S."/>
            <person name="Lapidus A."/>
            <person name="Copeland A."/>
            <person name="Glavina Del Rio T."/>
            <person name="Nolan M."/>
            <person name="Lucas S."/>
            <person name="Chen F."/>
            <person name="Tice H."/>
            <person name="Cheng J.F."/>
            <person name="Saunders E."/>
            <person name="Bruce D."/>
            <person name="Goodwin L."/>
            <person name="Pitluck S."/>
            <person name="Mikhailova N."/>
            <person name="Pati A."/>
            <person name="Ivanova N."/>
            <person name="Mavrommatis K."/>
            <person name="Chen A."/>
            <person name="Palaniappan K."/>
            <person name="Chain P."/>
            <person name="Land M."/>
            <person name="Hauser L."/>
            <person name="Chang Y.J."/>
            <person name="Jeffries C.D."/>
            <person name="Brettin T."/>
            <person name="Han C."/>
            <person name="Rohde M."/>
            <person name="Goker M."/>
            <person name="Bristow J."/>
            <person name="Eisen J.A."/>
            <person name="Markowitz V."/>
            <person name="Hugenholtz P."/>
            <person name="Klenk H.P."/>
            <person name="Kyrpides N.C."/>
            <person name="Detter J.C."/>
        </authorList>
    </citation>
    <scope>NUCLEOTIDE SEQUENCE [LARGE SCALE GENOMIC DNA]</scope>
    <source>
        <strain evidence="3">ATCC 700874 / DSM 12286 / JCM 9738 / NCIMB 13541</strain>
    </source>
</reference>
<sequence>MNSASLGRTVGVYLIFVLIALALLYVMNRFTTVPSNIRVAISTAVAVGVPTLVVSYLNYVS</sequence>
<organism evidence="2 3">
    <name type="scientific">Halomicrobium mukohataei (strain ATCC 700874 / DSM 12286 / JCM 9738 / NCIMB 13541)</name>
    <name type="common">Haloarcula mukohataei</name>
    <dbReference type="NCBI Taxonomy" id="485914"/>
    <lineage>
        <taxon>Archaea</taxon>
        <taxon>Methanobacteriati</taxon>
        <taxon>Methanobacteriota</taxon>
        <taxon>Stenosarchaea group</taxon>
        <taxon>Halobacteria</taxon>
        <taxon>Halobacteriales</taxon>
        <taxon>Haloarculaceae</taxon>
        <taxon>Halomicrobium</taxon>
    </lineage>
</organism>
<dbReference type="EMBL" id="CP001688">
    <property type="protein sequence ID" value="ACV47095.1"/>
    <property type="molecule type" value="Genomic_DNA"/>
</dbReference>
<name>C7P187_HALMD</name>
<keyword evidence="1" id="KW-1133">Transmembrane helix</keyword>
<gene>
    <name evidence="2" type="ordered locus">Hmuk_0966</name>
</gene>
<accession>C7P187</accession>
<dbReference type="Pfam" id="PF25949">
    <property type="entry name" value="DUF7987"/>
    <property type="match status" value="1"/>
</dbReference>
<evidence type="ECO:0000313" key="3">
    <source>
        <dbReference type="Proteomes" id="UP000001746"/>
    </source>
</evidence>
<proteinExistence type="predicted"/>
<dbReference type="InterPro" id="IPR058293">
    <property type="entry name" value="DUF7987"/>
</dbReference>
<dbReference type="AlphaFoldDB" id="C7P187"/>
<dbReference type="Proteomes" id="UP000001746">
    <property type="component" value="Chromosome"/>
</dbReference>
<dbReference type="HOGENOM" id="CLU_2911390_0_0_2"/>
<evidence type="ECO:0000313" key="2">
    <source>
        <dbReference type="EMBL" id="ACV47095.1"/>
    </source>
</evidence>
<protein>
    <submittedName>
        <fullName evidence="2">Uncharacterized protein</fullName>
    </submittedName>
</protein>
<feature type="transmembrane region" description="Helical" evidence="1">
    <location>
        <begin position="39"/>
        <end position="59"/>
    </location>
</feature>
<feature type="transmembrane region" description="Helical" evidence="1">
    <location>
        <begin position="6"/>
        <end position="27"/>
    </location>
</feature>
<keyword evidence="1" id="KW-0812">Transmembrane</keyword>
<keyword evidence="1" id="KW-0472">Membrane</keyword>
<keyword evidence="3" id="KW-1185">Reference proteome</keyword>
<dbReference type="KEGG" id="hmu:Hmuk_0966"/>